<dbReference type="EMBL" id="JBFTEG010000002">
    <property type="protein sequence ID" value="MEX6501345.1"/>
    <property type="molecule type" value="Genomic_DNA"/>
</dbReference>
<evidence type="ECO:0000256" key="2">
    <source>
        <dbReference type="ARBA" id="ARBA00022723"/>
    </source>
</evidence>
<comment type="caution">
    <text evidence="6">The sequence shown here is derived from an EMBL/GenBank/DDBJ whole genome shotgun (WGS) entry which is preliminary data.</text>
</comment>
<gene>
    <name evidence="6" type="ORF">AB5S05_04660</name>
</gene>
<evidence type="ECO:0000313" key="7">
    <source>
        <dbReference type="Proteomes" id="UP001560296"/>
    </source>
</evidence>
<evidence type="ECO:0000256" key="3">
    <source>
        <dbReference type="ARBA" id="ARBA00022833"/>
    </source>
</evidence>
<dbReference type="Gene3D" id="3.90.1590.10">
    <property type="entry name" value="glutathione-dependent formaldehyde- activating enzyme (gfa)"/>
    <property type="match status" value="1"/>
</dbReference>
<feature type="domain" description="CENP-V/GFA" evidence="5">
    <location>
        <begin position="4"/>
        <end position="99"/>
    </location>
</feature>
<name>A0ABV3YPV6_9PSED</name>
<evidence type="ECO:0000256" key="1">
    <source>
        <dbReference type="ARBA" id="ARBA00005495"/>
    </source>
</evidence>
<dbReference type="InterPro" id="IPR011057">
    <property type="entry name" value="Mss4-like_sf"/>
</dbReference>
<dbReference type="Pfam" id="PF04828">
    <property type="entry name" value="GFA"/>
    <property type="match status" value="1"/>
</dbReference>
<evidence type="ECO:0000256" key="4">
    <source>
        <dbReference type="ARBA" id="ARBA00023239"/>
    </source>
</evidence>
<protein>
    <submittedName>
        <fullName evidence="6">GFA family protein</fullName>
    </submittedName>
</protein>
<keyword evidence="3" id="KW-0862">Zinc</keyword>
<dbReference type="SUPFAM" id="SSF51316">
    <property type="entry name" value="Mss4-like"/>
    <property type="match status" value="1"/>
</dbReference>
<dbReference type="Proteomes" id="UP001560296">
    <property type="component" value="Unassembled WGS sequence"/>
</dbReference>
<dbReference type="InterPro" id="IPR006913">
    <property type="entry name" value="CENP-V/GFA"/>
</dbReference>
<dbReference type="PROSITE" id="PS51891">
    <property type="entry name" value="CENP_V_GFA"/>
    <property type="match status" value="1"/>
</dbReference>
<comment type="similarity">
    <text evidence="1">Belongs to the Gfa family.</text>
</comment>
<dbReference type="PANTHER" id="PTHR33337:SF40">
    <property type="entry name" value="CENP-V_GFA DOMAIN-CONTAINING PROTEIN-RELATED"/>
    <property type="match status" value="1"/>
</dbReference>
<evidence type="ECO:0000259" key="5">
    <source>
        <dbReference type="PROSITE" id="PS51891"/>
    </source>
</evidence>
<accession>A0ABV3YPV6</accession>
<organism evidence="6 7">
    <name type="scientific">Pseudomonas zhanjiangensis</name>
    <dbReference type="NCBI Taxonomy" id="3239015"/>
    <lineage>
        <taxon>Bacteria</taxon>
        <taxon>Pseudomonadati</taxon>
        <taxon>Pseudomonadota</taxon>
        <taxon>Gammaproteobacteria</taxon>
        <taxon>Pseudomonadales</taxon>
        <taxon>Pseudomonadaceae</taxon>
        <taxon>Pseudomonas</taxon>
    </lineage>
</organism>
<reference evidence="6 7" key="1">
    <citation type="submission" date="2024-07" db="EMBL/GenBank/DDBJ databases">
        <authorList>
            <person name="Li M."/>
        </authorList>
    </citation>
    <scope>NUCLEOTIDE SEQUENCE [LARGE SCALE GENOMIC DNA]</scope>
    <source>
        <strain evidence="6 7">25A3E</strain>
    </source>
</reference>
<sequence>MDRFTGGCLCGSVRIVASGRPYRVGLCHCLDCRKHHGALFHASAIFPEEAVTIDGETGDYAGRFFCPRCGSSVFSRTADEIEVNLGSLDAPNQLRPTYESWIVRRESWLPPFPLARRYEHDRDASSRFEE</sequence>
<dbReference type="RefSeq" id="WP_369286297.1">
    <property type="nucleotide sequence ID" value="NZ_JBFTEG010000002.1"/>
</dbReference>
<keyword evidence="4" id="KW-0456">Lyase</keyword>
<keyword evidence="2" id="KW-0479">Metal-binding</keyword>
<proteinExistence type="inferred from homology"/>
<evidence type="ECO:0000313" key="6">
    <source>
        <dbReference type="EMBL" id="MEX6501345.1"/>
    </source>
</evidence>
<keyword evidence="7" id="KW-1185">Reference proteome</keyword>
<dbReference type="PANTHER" id="PTHR33337">
    <property type="entry name" value="GFA DOMAIN-CONTAINING PROTEIN"/>
    <property type="match status" value="1"/>
</dbReference>